<reference evidence="6 7" key="1">
    <citation type="submission" date="2014-02" db="EMBL/GenBank/DDBJ databases">
        <title>Transposable element dynamics among asymbiotic and ectomycorrhizal Amanita fungi.</title>
        <authorList>
            <consortium name="DOE Joint Genome Institute"/>
            <person name="Hess J."/>
            <person name="Skrede I."/>
            <person name="Wolfe B."/>
            <person name="LaButti K."/>
            <person name="Ohm R.A."/>
            <person name="Grigoriev I.V."/>
            <person name="Pringle A."/>
        </authorList>
    </citation>
    <scope>NUCLEOTIDE SEQUENCE [LARGE SCALE GENOMIC DNA]</scope>
    <source>
        <strain evidence="6 7">SKay4041</strain>
    </source>
</reference>
<feature type="domain" description="MYND-type" evidence="5">
    <location>
        <begin position="204"/>
        <end position="248"/>
    </location>
</feature>
<proteinExistence type="predicted"/>
<evidence type="ECO:0000256" key="2">
    <source>
        <dbReference type="ARBA" id="ARBA00022771"/>
    </source>
</evidence>
<dbReference type="GO" id="GO:0008270">
    <property type="term" value="F:zinc ion binding"/>
    <property type="evidence" value="ECO:0007669"/>
    <property type="project" value="UniProtKB-KW"/>
</dbReference>
<dbReference type="EMBL" id="KZ302178">
    <property type="protein sequence ID" value="PFH46575.1"/>
    <property type="molecule type" value="Genomic_DNA"/>
</dbReference>
<evidence type="ECO:0000313" key="6">
    <source>
        <dbReference type="EMBL" id="PFH46575.1"/>
    </source>
</evidence>
<accession>A0A2A9N7S0</accession>
<dbReference type="SUPFAM" id="SSF144232">
    <property type="entry name" value="HIT/MYND zinc finger-like"/>
    <property type="match status" value="1"/>
</dbReference>
<keyword evidence="3" id="KW-0862">Zinc</keyword>
<keyword evidence="7" id="KW-1185">Reference proteome</keyword>
<keyword evidence="2 4" id="KW-0863">Zinc-finger</keyword>
<dbReference type="PROSITE" id="PS50865">
    <property type="entry name" value="ZF_MYND_2"/>
    <property type="match status" value="1"/>
</dbReference>
<dbReference type="PROSITE" id="PS01360">
    <property type="entry name" value="ZF_MYND_1"/>
    <property type="match status" value="1"/>
</dbReference>
<dbReference type="OrthoDB" id="432970at2759"/>
<sequence length="253" mass="29012">MQREVTTNSLARCAGLEEANEDIPDTDRYRALILELYHLQSAPKEHQDSVFCEIAASYLPQLVNKYRISEGPVNIAMTFLNNVTNTPYFVRFSRLPEAQGLVDLQARRIIEAPDNGENFNYDELGAACQFLLTLIVYEGGRDFTDQDRQLLIHKANSWHDLFRGTGLHIEESCDLLVKYLEHDERTIMITKLIKRAQDSKLLQCGFPGCEQLQEKDGPIFKQCPRCKSTVYCNDDHQAQAWAGHKHLCFEPVF</sequence>
<keyword evidence="1" id="KW-0479">Metal-binding</keyword>
<dbReference type="Gene3D" id="6.10.140.2220">
    <property type="match status" value="1"/>
</dbReference>
<dbReference type="InterPro" id="IPR002893">
    <property type="entry name" value="Znf_MYND"/>
</dbReference>
<name>A0A2A9N7S0_9AGAR</name>
<dbReference type="AlphaFoldDB" id="A0A2A9N7S0"/>
<evidence type="ECO:0000259" key="5">
    <source>
        <dbReference type="PROSITE" id="PS50865"/>
    </source>
</evidence>
<organism evidence="6 7">
    <name type="scientific">Amanita thiersii Skay4041</name>
    <dbReference type="NCBI Taxonomy" id="703135"/>
    <lineage>
        <taxon>Eukaryota</taxon>
        <taxon>Fungi</taxon>
        <taxon>Dikarya</taxon>
        <taxon>Basidiomycota</taxon>
        <taxon>Agaricomycotina</taxon>
        <taxon>Agaricomycetes</taxon>
        <taxon>Agaricomycetidae</taxon>
        <taxon>Agaricales</taxon>
        <taxon>Pluteineae</taxon>
        <taxon>Amanitaceae</taxon>
        <taxon>Amanita</taxon>
    </lineage>
</organism>
<dbReference type="STRING" id="703135.A0A2A9N7S0"/>
<dbReference type="Pfam" id="PF01753">
    <property type="entry name" value="zf-MYND"/>
    <property type="match status" value="1"/>
</dbReference>
<protein>
    <recommendedName>
        <fullName evidence="5">MYND-type domain-containing protein</fullName>
    </recommendedName>
</protein>
<evidence type="ECO:0000313" key="7">
    <source>
        <dbReference type="Proteomes" id="UP000242287"/>
    </source>
</evidence>
<gene>
    <name evidence="6" type="ORF">AMATHDRAFT_69539</name>
</gene>
<evidence type="ECO:0000256" key="3">
    <source>
        <dbReference type="ARBA" id="ARBA00022833"/>
    </source>
</evidence>
<evidence type="ECO:0000256" key="4">
    <source>
        <dbReference type="PROSITE-ProRule" id="PRU00134"/>
    </source>
</evidence>
<evidence type="ECO:0000256" key="1">
    <source>
        <dbReference type="ARBA" id="ARBA00022723"/>
    </source>
</evidence>
<dbReference type="Proteomes" id="UP000242287">
    <property type="component" value="Unassembled WGS sequence"/>
</dbReference>